<gene>
    <name evidence="2" type="ORF">WHR41_02921</name>
</gene>
<dbReference type="EMBL" id="JAAQHG020000007">
    <property type="protein sequence ID" value="KAL1588203.1"/>
    <property type="molecule type" value="Genomic_DNA"/>
</dbReference>
<comment type="caution">
    <text evidence="2">The sequence shown here is derived from an EMBL/GenBank/DDBJ whole genome shotgun (WGS) entry which is preliminary data.</text>
</comment>
<evidence type="ECO:0000256" key="1">
    <source>
        <dbReference type="SAM" id="MobiDB-lite"/>
    </source>
</evidence>
<feature type="compositionally biased region" description="Acidic residues" evidence="1">
    <location>
        <begin position="144"/>
        <end position="166"/>
    </location>
</feature>
<proteinExistence type="predicted"/>
<dbReference type="Proteomes" id="UP000803884">
    <property type="component" value="Unassembled WGS sequence"/>
</dbReference>
<feature type="compositionally biased region" description="Polar residues" evidence="1">
    <location>
        <begin position="167"/>
        <end position="183"/>
    </location>
</feature>
<protein>
    <submittedName>
        <fullName evidence="2">Uncharacterized protein</fullName>
    </submittedName>
</protein>
<organism evidence="2 3">
    <name type="scientific">Cladosporium halotolerans</name>
    <dbReference type="NCBI Taxonomy" id="1052096"/>
    <lineage>
        <taxon>Eukaryota</taxon>
        <taxon>Fungi</taxon>
        <taxon>Dikarya</taxon>
        <taxon>Ascomycota</taxon>
        <taxon>Pezizomycotina</taxon>
        <taxon>Dothideomycetes</taxon>
        <taxon>Dothideomycetidae</taxon>
        <taxon>Cladosporiales</taxon>
        <taxon>Cladosporiaceae</taxon>
        <taxon>Cladosporium</taxon>
    </lineage>
</organism>
<reference evidence="2 3" key="1">
    <citation type="journal article" date="2020" name="Microbiol. Resour. Announc.">
        <title>Draft Genome Sequence of a Cladosporium Species Isolated from the Mesophotic Ascidian Didemnum maculosum.</title>
        <authorList>
            <person name="Gioti A."/>
            <person name="Siaperas R."/>
            <person name="Nikolaivits E."/>
            <person name="Le Goff G."/>
            <person name="Ouazzani J."/>
            <person name="Kotoulas G."/>
            <person name="Topakas E."/>
        </authorList>
    </citation>
    <scope>NUCLEOTIDE SEQUENCE [LARGE SCALE GENOMIC DNA]</scope>
    <source>
        <strain evidence="2 3">TM138-S3</strain>
    </source>
</reference>
<dbReference type="AlphaFoldDB" id="A0AB34KSY7"/>
<keyword evidence="3" id="KW-1185">Reference proteome</keyword>
<evidence type="ECO:0000313" key="3">
    <source>
        <dbReference type="Proteomes" id="UP000803884"/>
    </source>
</evidence>
<evidence type="ECO:0000313" key="2">
    <source>
        <dbReference type="EMBL" id="KAL1588203.1"/>
    </source>
</evidence>
<accession>A0AB34KSY7</accession>
<dbReference type="RefSeq" id="XP_069231308.1">
    <property type="nucleotide sequence ID" value="XM_069371527.1"/>
</dbReference>
<feature type="region of interest" description="Disordered" evidence="1">
    <location>
        <begin position="141"/>
        <end position="183"/>
    </location>
</feature>
<sequence length="183" mass="19791">MTQSALPALPPNVLIFSPESPNAANALLNGRIYTKLATTARTAPEQLASAIETITPKESRECFCLPFRKGILIFDNAGPETDQEKLTDAHHEHFRQVCLALKDADINLDFSACIFDADSILKAGFQLDAMSRGSVLVIDLMDGGNDDDDDDDDDDDSDEDDEDDQATEASLNALVSGNTVEAQ</sequence>
<name>A0AB34KSY7_9PEZI</name>
<dbReference type="GeneID" id="96004365"/>